<dbReference type="EMBL" id="CP154622">
    <property type="protein sequence ID" value="XAM41791.1"/>
    <property type="molecule type" value="Genomic_DNA"/>
</dbReference>
<feature type="transmembrane region" description="Helical" evidence="1">
    <location>
        <begin position="6"/>
        <end position="27"/>
    </location>
</feature>
<evidence type="ECO:0008006" key="4">
    <source>
        <dbReference type="Google" id="ProtNLM"/>
    </source>
</evidence>
<dbReference type="RefSeq" id="WP_074916653.1">
    <property type="nucleotide sequence ID" value="NZ_CP154622.1"/>
</dbReference>
<proteinExistence type="predicted"/>
<dbReference type="Proteomes" id="UP001477947">
    <property type="component" value="Chromosome"/>
</dbReference>
<reference evidence="2 3" key="1">
    <citation type="submission" date="2024-04" db="EMBL/GenBank/DDBJ databases">
        <title>Isolation and characterization of novel acetogenic strains of the genera Terrisporobacter and Acetoanaerobium.</title>
        <authorList>
            <person name="Boeer T."/>
            <person name="Schueler M.A."/>
            <person name="Lueschen A."/>
            <person name="Eysell L."/>
            <person name="Droege J."/>
            <person name="Heinemann M."/>
            <person name="Engelhardt L."/>
            <person name="Basen M."/>
            <person name="Daniel R."/>
        </authorList>
    </citation>
    <scope>NUCLEOTIDE SEQUENCE [LARGE SCALE GENOMIC DNA]</scope>
    <source>
        <strain evidence="2 3">ELB</strain>
    </source>
</reference>
<keyword evidence="1" id="KW-0472">Membrane</keyword>
<evidence type="ECO:0000256" key="1">
    <source>
        <dbReference type="SAM" id="Phobius"/>
    </source>
</evidence>
<sequence length="111" mass="12612">MITKIAVIISAITTITGVIITVFKLMCKLDKMNNNINKIPAIKNDVDNIKNELKNNSLDTYRLAIINDKMPIDERLAAGDRYIKLGGNGAIHLYLEELKEKHNKEVYEKLK</sequence>
<evidence type="ECO:0000313" key="3">
    <source>
        <dbReference type="Proteomes" id="UP001477947"/>
    </source>
</evidence>
<gene>
    <name evidence="2" type="ORF">TPELB_21040</name>
</gene>
<evidence type="ECO:0000313" key="2">
    <source>
        <dbReference type="EMBL" id="XAM41791.1"/>
    </source>
</evidence>
<keyword evidence="3" id="KW-1185">Reference proteome</keyword>
<name>A0ABZ3FF06_9FIRM</name>
<protein>
    <recommendedName>
        <fullName evidence="4">Lipoprotein</fullName>
    </recommendedName>
</protein>
<keyword evidence="1" id="KW-0812">Transmembrane</keyword>
<accession>A0ABZ3FF06</accession>
<organism evidence="2 3">
    <name type="scientific">Terrisporobacter petrolearius</name>
    <dbReference type="NCBI Taxonomy" id="1460447"/>
    <lineage>
        <taxon>Bacteria</taxon>
        <taxon>Bacillati</taxon>
        <taxon>Bacillota</taxon>
        <taxon>Clostridia</taxon>
        <taxon>Peptostreptococcales</taxon>
        <taxon>Peptostreptococcaceae</taxon>
        <taxon>Terrisporobacter</taxon>
    </lineage>
</organism>
<keyword evidence="1" id="KW-1133">Transmembrane helix</keyword>